<dbReference type="Proteomes" id="UP001521785">
    <property type="component" value="Unassembled WGS sequence"/>
</dbReference>
<accession>A0ABR3RU22</accession>
<proteinExistence type="predicted"/>
<evidence type="ECO:0000313" key="2">
    <source>
        <dbReference type="EMBL" id="KAL1607930.1"/>
    </source>
</evidence>
<name>A0ABR3RU22_9PLEO</name>
<evidence type="ECO:0000256" key="1">
    <source>
        <dbReference type="SAM" id="MobiDB-lite"/>
    </source>
</evidence>
<protein>
    <submittedName>
        <fullName evidence="2">Uncharacterized protein</fullName>
    </submittedName>
</protein>
<sequence>MAQAPQILIADFSTPNATYRVAAGRAQKHGELIALARRIFDRPAEEYKAHIHFNASSCNGRAAECEWNEGWYFGAEMVGDKTLTVFMHFERWSLAEKVEKAKIKLGLGEEVPRNESEKELERLREVGDQKAKAGKWWEAMWWWKMARKVEVRMDVDKKRAKNVPESDAPEEITAELKDEAKIGKGSTPPANKQGLPDFVKTEVLEVVRDELAGAIQISLSKRLKGEIAETVKECLLEVLDDRVGEIVKAETRRTIDEEGLGCSASNRKRKRRVTNEEDMDNLIPEDRLASSQLPWKIYYPSQIPANPAEVTDVMTIDAYAMKKHYAQDLIVGRALPSFCIDPNVRPLVRATLVAQCQGSSVRYNVCTYIPSKYAKNDRTGELQIPHDAVEFLAEFTGMTKQERSAKMAAALKENNCTDSDFTTIDTYTGTRFLDWDVVIGHARPEICADPQLRPLVRAHLTNDDKVCAYMPARFGNDRTRSDGELLISIECVRVWSEFDAPTDSKRREKIKEALVKKGRERFGKGYARASTSGVMEEDRETPGGGAGEDG</sequence>
<dbReference type="EMBL" id="JAKJXO020000003">
    <property type="protein sequence ID" value="KAL1607930.1"/>
    <property type="molecule type" value="Genomic_DNA"/>
</dbReference>
<comment type="caution">
    <text evidence="2">The sequence shown here is derived from an EMBL/GenBank/DDBJ whole genome shotgun (WGS) entry which is preliminary data.</text>
</comment>
<gene>
    <name evidence="2" type="ORF">SLS60_002869</name>
</gene>
<reference evidence="2 3" key="1">
    <citation type="submission" date="2024-02" db="EMBL/GenBank/DDBJ databases">
        <title>De novo assembly and annotation of 12 fungi associated with fruit tree decline syndrome in Ontario, Canada.</title>
        <authorList>
            <person name="Sulman M."/>
            <person name="Ellouze W."/>
            <person name="Ilyukhin E."/>
        </authorList>
    </citation>
    <scope>NUCLEOTIDE SEQUENCE [LARGE SCALE GENOMIC DNA]</scope>
    <source>
        <strain evidence="2 3">M42-189</strain>
    </source>
</reference>
<feature type="region of interest" description="Disordered" evidence="1">
    <location>
        <begin position="525"/>
        <end position="550"/>
    </location>
</feature>
<evidence type="ECO:0000313" key="3">
    <source>
        <dbReference type="Proteomes" id="UP001521785"/>
    </source>
</evidence>
<organism evidence="2 3">
    <name type="scientific">Paraconiothyrium brasiliense</name>
    <dbReference type="NCBI Taxonomy" id="300254"/>
    <lineage>
        <taxon>Eukaryota</taxon>
        <taxon>Fungi</taxon>
        <taxon>Dikarya</taxon>
        <taxon>Ascomycota</taxon>
        <taxon>Pezizomycotina</taxon>
        <taxon>Dothideomycetes</taxon>
        <taxon>Pleosporomycetidae</taxon>
        <taxon>Pleosporales</taxon>
        <taxon>Massarineae</taxon>
        <taxon>Didymosphaeriaceae</taxon>
        <taxon>Paraconiothyrium</taxon>
    </lineage>
</organism>
<keyword evidence="3" id="KW-1185">Reference proteome</keyword>